<dbReference type="EMBL" id="FMAR01000001">
    <property type="protein sequence ID" value="SCB77554.1"/>
    <property type="molecule type" value="Genomic_DNA"/>
</dbReference>
<dbReference type="InterPro" id="IPR023940">
    <property type="entry name" value="DHDPR_bac"/>
</dbReference>
<evidence type="ECO:0000259" key="14">
    <source>
        <dbReference type="Pfam" id="PF05173"/>
    </source>
</evidence>
<dbReference type="STRING" id="1335309.GA0116948_101247"/>
<keyword evidence="5" id="KW-0560">Oxidoreductase</keyword>
<gene>
    <name evidence="15" type="ORF">GA0116948_101247</name>
</gene>
<comment type="catalytic activity">
    <reaction evidence="10">
        <text>(S)-2,3,4,5-tetrahydrodipicolinate + NADP(+) + H2O = (2S,4S)-4-hydroxy-2,3,4,5-tetrahydrodipicolinate + NADPH + H(+)</text>
        <dbReference type="Rhea" id="RHEA:35331"/>
        <dbReference type="ChEBI" id="CHEBI:15377"/>
        <dbReference type="ChEBI" id="CHEBI:15378"/>
        <dbReference type="ChEBI" id="CHEBI:16845"/>
        <dbReference type="ChEBI" id="CHEBI:57783"/>
        <dbReference type="ChEBI" id="CHEBI:58349"/>
        <dbReference type="ChEBI" id="CHEBI:67139"/>
        <dbReference type="EC" id="1.17.1.8"/>
    </reaction>
</comment>
<evidence type="ECO:0000256" key="1">
    <source>
        <dbReference type="ARBA" id="ARBA00006642"/>
    </source>
</evidence>
<feature type="domain" description="Dihydrodipicolinate reductase C-terminal" evidence="14">
    <location>
        <begin position="106"/>
        <end position="236"/>
    </location>
</feature>
<evidence type="ECO:0000256" key="7">
    <source>
        <dbReference type="ARBA" id="ARBA00023154"/>
    </source>
</evidence>
<keyword evidence="4" id="KW-0220">Diaminopimelate biosynthesis</keyword>
<dbReference type="NCBIfam" id="TIGR00036">
    <property type="entry name" value="dapB"/>
    <property type="match status" value="1"/>
</dbReference>
<dbReference type="Proteomes" id="UP000242818">
    <property type="component" value="Unassembled WGS sequence"/>
</dbReference>
<evidence type="ECO:0000256" key="12">
    <source>
        <dbReference type="NCBIfam" id="TIGR00036"/>
    </source>
</evidence>
<dbReference type="PANTHER" id="PTHR20836">
    <property type="entry name" value="DIHYDRODIPICOLINATE REDUCTASE"/>
    <property type="match status" value="1"/>
</dbReference>
<comment type="pathway">
    <text evidence="8">Amino-acid biosynthesis; L-lysine biosynthesis via DAP pathway; (S)-tetrahydrodipicolinate from L-aspartate: step 4/4.</text>
</comment>
<evidence type="ECO:0000256" key="2">
    <source>
        <dbReference type="ARBA" id="ARBA00022605"/>
    </source>
</evidence>
<keyword evidence="6" id="KW-0520">NAD</keyword>
<evidence type="ECO:0000256" key="4">
    <source>
        <dbReference type="ARBA" id="ARBA00022915"/>
    </source>
</evidence>
<dbReference type="SUPFAM" id="SSF51735">
    <property type="entry name" value="NAD(P)-binding Rossmann-fold domains"/>
    <property type="match status" value="1"/>
</dbReference>
<dbReference type="GO" id="GO:0019877">
    <property type="term" value="P:diaminopimelate biosynthetic process"/>
    <property type="evidence" value="ECO:0007669"/>
    <property type="project" value="UniProtKB-KW"/>
</dbReference>
<keyword evidence="3" id="KW-0521">NADP</keyword>
<dbReference type="InterPro" id="IPR000846">
    <property type="entry name" value="DapB_N"/>
</dbReference>
<evidence type="ECO:0000313" key="16">
    <source>
        <dbReference type="Proteomes" id="UP000242818"/>
    </source>
</evidence>
<keyword evidence="2" id="KW-0028">Amino-acid biosynthesis</keyword>
<evidence type="ECO:0000256" key="10">
    <source>
        <dbReference type="ARBA" id="ARBA00049080"/>
    </source>
</evidence>
<dbReference type="AlphaFoldDB" id="A0A1C3Z572"/>
<proteinExistence type="inferred from homology"/>
<evidence type="ECO:0000256" key="8">
    <source>
        <dbReference type="ARBA" id="ARBA00037922"/>
    </source>
</evidence>
<dbReference type="EC" id="1.17.1.8" evidence="9 12"/>
<accession>A0A1C3Z572</accession>
<dbReference type="CDD" id="cd02274">
    <property type="entry name" value="DHDPR_N"/>
    <property type="match status" value="1"/>
</dbReference>
<evidence type="ECO:0000259" key="13">
    <source>
        <dbReference type="Pfam" id="PF01113"/>
    </source>
</evidence>
<keyword evidence="7" id="KW-0457">Lysine biosynthesis</keyword>
<dbReference type="OrthoDB" id="9790352at2"/>
<dbReference type="InterPro" id="IPR036291">
    <property type="entry name" value="NAD(P)-bd_dom_sf"/>
</dbReference>
<keyword evidence="16" id="KW-1185">Reference proteome</keyword>
<dbReference type="GO" id="GO:0008839">
    <property type="term" value="F:4-hydroxy-tetrahydrodipicolinate reductase"/>
    <property type="evidence" value="ECO:0007669"/>
    <property type="project" value="UniProtKB-UniRule"/>
</dbReference>
<dbReference type="PANTHER" id="PTHR20836:SF0">
    <property type="entry name" value="4-HYDROXY-TETRAHYDRODIPICOLINATE REDUCTASE 1, CHLOROPLASTIC-RELATED"/>
    <property type="match status" value="1"/>
</dbReference>
<reference evidence="15 16" key="1">
    <citation type="submission" date="2016-08" db="EMBL/GenBank/DDBJ databases">
        <authorList>
            <person name="Seilhamer J.J."/>
        </authorList>
    </citation>
    <scope>NUCLEOTIDE SEQUENCE [LARGE SCALE GENOMIC DNA]</scope>
    <source>
        <strain evidence="15 16">A37T2</strain>
    </source>
</reference>
<name>A0A1C3Z572_9BACT</name>
<evidence type="ECO:0000256" key="6">
    <source>
        <dbReference type="ARBA" id="ARBA00023027"/>
    </source>
</evidence>
<dbReference type="SUPFAM" id="SSF55347">
    <property type="entry name" value="Glyceraldehyde-3-phosphate dehydrogenase-like, C-terminal domain"/>
    <property type="match status" value="1"/>
</dbReference>
<feature type="domain" description="Dihydrodipicolinate reductase N-terminal" evidence="13">
    <location>
        <begin position="1"/>
        <end position="103"/>
    </location>
</feature>
<dbReference type="RefSeq" id="WP_089708187.1">
    <property type="nucleotide sequence ID" value="NZ_FMAR01000001.1"/>
</dbReference>
<dbReference type="Gene3D" id="3.30.360.10">
    <property type="entry name" value="Dihydrodipicolinate Reductase, domain 2"/>
    <property type="match status" value="1"/>
</dbReference>
<evidence type="ECO:0000256" key="9">
    <source>
        <dbReference type="ARBA" id="ARBA00038983"/>
    </source>
</evidence>
<comment type="similarity">
    <text evidence="1">Belongs to the DapB family.</text>
</comment>
<evidence type="ECO:0000256" key="3">
    <source>
        <dbReference type="ARBA" id="ARBA00022857"/>
    </source>
</evidence>
<sequence>MKIALIGYGKMGKAIETIALAKGHSISHRIGSQNPELLEKASLSTADVAIEFSTPETAFPHILQCFEANVPVVCGSTGWLDHLPQVKALCLEKHQAFLYASNFSIGVNIFFELNQRLAELMAHQHQYDVHLEEIHHTQKKDAPSGTAISLADQILAKLARKKTWINEARAGADLLQIVSKREDPTPGTHTVTYTSDIDDITITHTAHSRQGFAAGAVVAAEWLQGKKGIFTMKDVLDL</sequence>
<dbReference type="GO" id="GO:0005829">
    <property type="term" value="C:cytosol"/>
    <property type="evidence" value="ECO:0007669"/>
    <property type="project" value="TreeGrafter"/>
</dbReference>
<dbReference type="Gene3D" id="3.40.50.720">
    <property type="entry name" value="NAD(P)-binding Rossmann-like Domain"/>
    <property type="match status" value="1"/>
</dbReference>
<dbReference type="PIRSF" id="PIRSF000161">
    <property type="entry name" value="DHPR"/>
    <property type="match status" value="1"/>
</dbReference>
<evidence type="ECO:0000256" key="5">
    <source>
        <dbReference type="ARBA" id="ARBA00023002"/>
    </source>
</evidence>
<protein>
    <recommendedName>
        <fullName evidence="9 12">4-hydroxy-tetrahydrodipicolinate reductase</fullName>
        <ecNumber evidence="9 12">1.17.1.8</ecNumber>
    </recommendedName>
</protein>
<evidence type="ECO:0000256" key="11">
    <source>
        <dbReference type="ARBA" id="ARBA00049396"/>
    </source>
</evidence>
<dbReference type="Pfam" id="PF01113">
    <property type="entry name" value="DapB_N"/>
    <property type="match status" value="1"/>
</dbReference>
<dbReference type="Pfam" id="PF05173">
    <property type="entry name" value="DapB_C"/>
    <property type="match status" value="1"/>
</dbReference>
<organism evidence="15 16">
    <name type="scientific">Chitinophaga costaii</name>
    <dbReference type="NCBI Taxonomy" id="1335309"/>
    <lineage>
        <taxon>Bacteria</taxon>
        <taxon>Pseudomonadati</taxon>
        <taxon>Bacteroidota</taxon>
        <taxon>Chitinophagia</taxon>
        <taxon>Chitinophagales</taxon>
        <taxon>Chitinophagaceae</taxon>
        <taxon>Chitinophaga</taxon>
    </lineage>
</organism>
<dbReference type="InterPro" id="IPR022663">
    <property type="entry name" value="DapB_C"/>
</dbReference>
<comment type="catalytic activity">
    <reaction evidence="11">
        <text>(S)-2,3,4,5-tetrahydrodipicolinate + NAD(+) + H2O = (2S,4S)-4-hydroxy-2,3,4,5-tetrahydrodipicolinate + NADH + H(+)</text>
        <dbReference type="Rhea" id="RHEA:35323"/>
        <dbReference type="ChEBI" id="CHEBI:15377"/>
        <dbReference type="ChEBI" id="CHEBI:15378"/>
        <dbReference type="ChEBI" id="CHEBI:16845"/>
        <dbReference type="ChEBI" id="CHEBI:57540"/>
        <dbReference type="ChEBI" id="CHEBI:57945"/>
        <dbReference type="ChEBI" id="CHEBI:67139"/>
        <dbReference type="EC" id="1.17.1.8"/>
    </reaction>
</comment>
<evidence type="ECO:0000313" key="15">
    <source>
        <dbReference type="EMBL" id="SCB77554.1"/>
    </source>
</evidence>
<dbReference type="GO" id="GO:0009089">
    <property type="term" value="P:lysine biosynthetic process via diaminopimelate"/>
    <property type="evidence" value="ECO:0007669"/>
    <property type="project" value="UniProtKB-UniRule"/>
</dbReference>